<dbReference type="PROSITE" id="PS01182">
    <property type="entry name" value="GLYCOSYL_HYDROL_F35"/>
    <property type="match status" value="1"/>
</dbReference>
<dbReference type="PRINTS" id="PR00742">
    <property type="entry name" value="GLHYDRLASE35"/>
</dbReference>
<dbReference type="WBParaSite" id="SMUV_0000135101-mRNA-1">
    <property type="protein sequence ID" value="SMUV_0000135101-mRNA-1"/>
    <property type="gene ID" value="SMUV_0000135101"/>
</dbReference>
<evidence type="ECO:0000313" key="13">
    <source>
        <dbReference type="Proteomes" id="UP000046393"/>
    </source>
</evidence>
<name>A0A0N5AB25_9BILA</name>
<feature type="domain" description="Beta-galactosidase 1-like first all-beta" evidence="11">
    <location>
        <begin position="404"/>
        <end position="513"/>
    </location>
</feature>
<dbReference type="GO" id="GO:0005975">
    <property type="term" value="P:carbohydrate metabolic process"/>
    <property type="evidence" value="ECO:0007669"/>
    <property type="project" value="InterPro"/>
</dbReference>
<evidence type="ECO:0000256" key="8">
    <source>
        <dbReference type="RuleBase" id="RU003679"/>
    </source>
</evidence>
<organism evidence="13 14">
    <name type="scientific">Syphacia muris</name>
    <dbReference type="NCBI Taxonomy" id="451379"/>
    <lineage>
        <taxon>Eukaryota</taxon>
        <taxon>Metazoa</taxon>
        <taxon>Ecdysozoa</taxon>
        <taxon>Nematoda</taxon>
        <taxon>Chromadorea</taxon>
        <taxon>Rhabditida</taxon>
        <taxon>Spirurina</taxon>
        <taxon>Oxyuridomorpha</taxon>
        <taxon>Oxyuroidea</taxon>
        <taxon>Oxyuridae</taxon>
        <taxon>Syphacia</taxon>
    </lineage>
</organism>
<dbReference type="PANTHER" id="PTHR23421">
    <property type="entry name" value="BETA-GALACTOSIDASE RELATED"/>
    <property type="match status" value="1"/>
</dbReference>
<feature type="domain" description="Beta-galactosidase galactose-binding" evidence="12">
    <location>
        <begin position="554"/>
        <end position="610"/>
    </location>
</feature>
<feature type="active site" description="Proton donor" evidence="6">
    <location>
        <position position="184"/>
    </location>
</feature>
<dbReference type="Pfam" id="PF21467">
    <property type="entry name" value="BetaGal_gal-bd"/>
    <property type="match status" value="1"/>
</dbReference>
<feature type="domain" description="Glycoside hydrolase 35 catalytic" evidence="10">
    <location>
        <begin position="36"/>
        <end position="353"/>
    </location>
</feature>
<accession>A0A0N5AB25</accession>
<dbReference type="InterPro" id="IPR008979">
    <property type="entry name" value="Galactose-bd-like_sf"/>
</dbReference>
<evidence type="ECO:0000256" key="5">
    <source>
        <dbReference type="ARBA" id="ARBA00023295"/>
    </source>
</evidence>
<evidence type="ECO:0000259" key="11">
    <source>
        <dbReference type="Pfam" id="PF21317"/>
    </source>
</evidence>
<dbReference type="Pfam" id="PF01301">
    <property type="entry name" value="Glyco_hydro_35"/>
    <property type="match status" value="1"/>
</dbReference>
<dbReference type="Pfam" id="PF21317">
    <property type="entry name" value="BetaGal_ABD_1"/>
    <property type="match status" value="1"/>
</dbReference>
<evidence type="ECO:0000256" key="9">
    <source>
        <dbReference type="SAM" id="SignalP"/>
    </source>
</evidence>
<evidence type="ECO:0000256" key="3">
    <source>
        <dbReference type="ARBA" id="ARBA00022801"/>
    </source>
</evidence>
<dbReference type="GO" id="GO:0004565">
    <property type="term" value="F:beta-galactosidase activity"/>
    <property type="evidence" value="ECO:0007669"/>
    <property type="project" value="UniProtKB-EC"/>
</dbReference>
<dbReference type="FunFam" id="3.20.20.80:FF:000017">
    <property type="entry name" value="Beta-galactosidase"/>
    <property type="match status" value="1"/>
</dbReference>
<keyword evidence="5 7" id="KW-0326">Glycosidase</keyword>
<feature type="chain" id="PRO_5005892901" description="Beta-galactosidase" evidence="9">
    <location>
        <begin position="21"/>
        <end position="643"/>
    </location>
</feature>
<dbReference type="InterPro" id="IPR048913">
    <property type="entry name" value="BetaGal_gal-bd"/>
</dbReference>
<evidence type="ECO:0000256" key="2">
    <source>
        <dbReference type="ARBA" id="ARBA00022729"/>
    </source>
</evidence>
<dbReference type="EC" id="3.2.1.23" evidence="7"/>
<dbReference type="Gene3D" id="3.20.20.80">
    <property type="entry name" value="Glycosidases"/>
    <property type="match status" value="1"/>
</dbReference>
<feature type="signal peptide" evidence="9">
    <location>
        <begin position="1"/>
        <end position="20"/>
    </location>
</feature>
<evidence type="ECO:0000313" key="14">
    <source>
        <dbReference type="WBParaSite" id="SMUV_0000135101-mRNA-1"/>
    </source>
</evidence>
<dbReference type="InterPro" id="IPR026283">
    <property type="entry name" value="B-gal_1-like"/>
</dbReference>
<dbReference type="SUPFAM" id="SSF49785">
    <property type="entry name" value="Galactose-binding domain-like"/>
    <property type="match status" value="1"/>
</dbReference>
<evidence type="ECO:0000259" key="12">
    <source>
        <dbReference type="Pfam" id="PF21467"/>
    </source>
</evidence>
<feature type="active site" description="Nucleophile" evidence="6">
    <location>
        <position position="266"/>
    </location>
</feature>
<evidence type="ECO:0000256" key="7">
    <source>
        <dbReference type="RuleBase" id="RU000675"/>
    </source>
</evidence>
<evidence type="ECO:0000256" key="1">
    <source>
        <dbReference type="ARBA" id="ARBA00009809"/>
    </source>
</evidence>
<comment type="catalytic activity">
    <reaction evidence="7">
        <text>Hydrolysis of terminal non-reducing beta-D-galactose residues in beta-D-galactosides.</text>
        <dbReference type="EC" id="3.2.1.23"/>
    </reaction>
</comment>
<evidence type="ECO:0000256" key="6">
    <source>
        <dbReference type="PIRSR" id="PIRSR006336-1"/>
    </source>
</evidence>
<proteinExistence type="inferred from homology"/>
<comment type="similarity">
    <text evidence="1 8">Belongs to the glycosyl hydrolase 35 family.</text>
</comment>
<keyword evidence="4" id="KW-0325">Glycoprotein</keyword>
<dbReference type="InterPro" id="IPR031330">
    <property type="entry name" value="Gly_Hdrlase_35_cat"/>
</dbReference>
<dbReference type="PIRSF" id="PIRSF006336">
    <property type="entry name" value="B-gal"/>
    <property type="match status" value="1"/>
</dbReference>
<dbReference type="InterPro" id="IPR019801">
    <property type="entry name" value="Glyco_hydro_35_CS"/>
</dbReference>
<dbReference type="SUPFAM" id="SSF51445">
    <property type="entry name" value="(Trans)glycosidases"/>
    <property type="match status" value="1"/>
</dbReference>
<dbReference type="Proteomes" id="UP000046393">
    <property type="component" value="Unplaced"/>
</dbReference>
<dbReference type="InterPro" id="IPR048912">
    <property type="entry name" value="BetaGal1-like_ABD1"/>
</dbReference>
<keyword evidence="2 9" id="KW-0732">Signal</keyword>
<dbReference type="InterPro" id="IPR001944">
    <property type="entry name" value="Glycoside_Hdrlase_35"/>
</dbReference>
<sequence>MFFGLAFGLVLVLPYRLACAQKFYDVAPAFEYRNRSFFLDGKPFRFIGGSIHYFRIHPMLWEDRLMRVRSMGINTIQFYIPWNYHETEKGKYNFVGSRDVVRFIKLAAKNGLKVLLRLGPYVCGEWENGGLPWWLLLYKDLKMRTSDPRYTNEVKKWFDKLLPILLPYLHRNGGPILMAQVENEYGSFSECDHNYTEFLRNLVKLYFGPDVLQYTTDGPSKDLITCGSVNGTLTTIDFGPSSNETVDKYFSIQRSFAPDVPLVNSEYYAGWFTLWGQQKQSFPSTSEVMNTIFHMHEIGASFAFYMLHGGTNFGFWNGAEDVGPVITSYDYAAPLTEYGDTTPLYIAIRNWISGLKDWSWPPKSLPLPIPKIEVKGEELYYFGSFDQYARAAKLDRRCRSSVYPLSFEQIRHPYGYVIYSTTLESVGTNLTIPLLKDFGFVFMNSIYQGVFVNKFKDVSKNSILLRNATSGSSLSIVVENQGRQTYETINDYKGILSNVTLDGKVLKNWLMCGINLKYIYEWIFGTHNLEGSRRLFKKTPQKNASEKKVGPGIFFGTFTVPYAADTFFDATGWHKGMILINGVNLGRYWPSIGPQVTLYTPAPVLQYTNNIVLIELQKPNSKCYEGNCSVDFLDHPIFRYLDD</sequence>
<dbReference type="InterPro" id="IPR017853">
    <property type="entry name" value="GH"/>
</dbReference>
<dbReference type="Gene3D" id="2.60.120.260">
    <property type="entry name" value="Galactose-binding domain-like"/>
    <property type="match status" value="2"/>
</dbReference>
<keyword evidence="3 7" id="KW-0378">Hydrolase</keyword>
<keyword evidence="13" id="KW-1185">Reference proteome</keyword>
<dbReference type="AlphaFoldDB" id="A0A0N5AB25"/>
<dbReference type="STRING" id="451379.A0A0N5AB25"/>
<reference evidence="14" key="1">
    <citation type="submission" date="2017-02" db="UniProtKB">
        <authorList>
            <consortium name="WormBaseParasite"/>
        </authorList>
    </citation>
    <scope>IDENTIFICATION</scope>
</reference>
<evidence type="ECO:0000256" key="4">
    <source>
        <dbReference type="ARBA" id="ARBA00023180"/>
    </source>
</evidence>
<protein>
    <recommendedName>
        <fullName evidence="7">Beta-galactosidase</fullName>
        <ecNumber evidence="7">3.2.1.23</ecNumber>
    </recommendedName>
</protein>
<evidence type="ECO:0000259" key="10">
    <source>
        <dbReference type="Pfam" id="PF01301"/>
    </source>
</evidence>